<evidence type="ECO:0000256" key="8">
    <source>
        <dbReference type="ARBA" id="ARBA00022967"/>
    </source>
</evidence>
<dbReference type="NCBIfam" id="TIGR01494">
    <property type="entry name" value="ATPase_P-type"/>
    <property type="match status" value="1"/>
</dbReference>
<dbReference type="PANTHER" id="PTHR24092">
    <property type="entry name" value="PROBABLE PHOSPHOLIPID-TRANSPORTING ATPASE"/>
    <property type="match status" value="1"/>
</dbReference>
<feature type="transmembrane region" description="Helical" evidence="15">
    <location>
        <begin position="981"/>
        <end position="1002"/>
    </location>
</feature>
<dbReference type="InterPro" id="IPR032630">
    <property type="entry name" value="P_typ_ATPase_c"/>
</dbReference>
<sequence>MDRILIKLQLQGIFLIKKVILRYTLVNWAPKSLLLQFRKAANIYFLLISVLTCMSFSPKDIFRHKQDKELNMKVSEVHLQAKNEFFEKRWDMIKMGELVKVFKDEEFPADILLLKSSKDNGLAYVDTMNLDGETNLKERNSPVDLQVLKDDDIHHLDGELICDSPNESLEKWDGNVTSPQLPKAINVGLKQLLLRGCRLRNTEYILGFVVYTGKESKIMMNQKKPKQKISNVMRMMNTMLYSVFMFQLVIILLFASLSMIWQANNSDIHHYLGEDSSPGFDTFIIKMLTFWVAYSHLIPISLYVVLEIIKLAQSYLIKNDLRMYDKETGFSMCRNSDLIEEMGQVEFIFSDKTGTLTCNIMEFKMVSCNGQIFNNQEEINETLKSPINFMENPQLAQTQMMLHQFLHTLSVCHTVLIDTDANGKKSFQASSPDELALVDGAAASGYKFSARNVQFIGIENTHTNPKTKEIFEVLNEFPFDSTRKRMSLIVRKKGDTAIQMLSKGADSILLPRCVINPVMRESIEKDLYYFATQGLRTLVIAKKPLAQEIYNDWNERFFKISTSNLPDKEQKLLDLYDELEHDLNYLGCTAIEDLLQEDVPQTIKDLMTANIKMWVLTGDKQETAIEIGKSCNIIDLNTMDLIILSSSTKEEFKEKLRDSFNNFPNPKKRMTIVIDGSTLAFALEDEVLSTIFYQFGCKAISVLCCRVSPKQKSDVVALAKANSTNITLAIGDGANDVPMIMEAHIGVGIRGKEGTQAARSADYSIGKFKFLKYLAFYHGRNAYRRLGSFICYYFYKNVILVFCEIYFAFANGYSGQTFFADWLPMLYNAVWTSWPCMFTYFFERDADYDFSLKNPILYVAGHKRVYFNFRVFWKYILMAYIHGLICYLFPLLGFDNQLDDSGSTQDTWFHSTLSFTLILHIVTYKLLVDATMWNFINLTMCFISLSMYYICVLVINMGFIAEIIQPQLQETFILLLNNGKIWLLIIIGPFIALLLDLTLLFLNRVYFKSPADQIILQMKQEQKDFGGNSNNKLSKKHSNGAQKLPQQDEEEFSSLSKDKKDDKTNNNDLGQLNTDIGPAEKQSSDITPKKSIPKSNSKKKNNPKKAPPKKKPPKKEEEEYYDEEYDEEDGGEEQDKANLYKQVKKPGKMDYTLNSVSPAVQGQFVNRKPSQGVSNKPQQKQHNRR</sequence>
<dbReference type="Pfam" id="PF16212">
    <property type="entry name" value="PhoLip_ATPase_C"/>
    <property type="match status" value="1"/>
</dbReference>
<feature type="transmembrane region" description="Helical" evidence="15">
    <location>
        <begin position="283"/>
        <end position="306"/>
    </location>
</feature>
<dbReference type="PANTHER" id="PTHR24092:SF150">
    <property type="entry name" value="PHOSPHOLIPID-TRANSPORTING ATPASE"/>
    <property type="match status" value="1"/>
</dbReference>
<feature type="binding site" evidence="13">
    <location>
        <position position="353"/>
    </location>
    <ligand>
        <name>ATP</name>
        <dbReference type="ChEBI" id="CHEBI:30616"/>
    </ligand>
</feature>
<keyword evidence="3 15" id="KW-0812">Transmembrane</keyword>
<feature type="compositionally biased region" description="Polar residues" evidence="16">
    <location>
        <begin position="1152"/>
        <end position="1178"/>
    </location>
</feature>
<dbReference type="InterPro" id="IPR006539">
    <property type="entry name" value="P-type_ATPase_IV"/>
</dbReference>
<dbReference type="GO" id="GO:0005886">
    <property type="term" value="C:plasma membrane"/>
    <property type="evidence" value="ECO:0007669"/>
    <property type="project" value="TreeGrafter"/>
</dbReference>
<feature type="compositionally biased region" description="Basic residues" evidence="16">
    <location>
        <begin position="1096"/>
        <end position="1113"/>
    </location>
</feature>
<comment type="similarity">
    <text evidence="2 15">Belongs to the cation transport ATPase (P-type) (TC 3.A.3) family. Type IV subfamily.</text>
</comment>
<keyword evidence="9 15" id="KW-1133">Transmembrane helix</keyword>
<evidence type="ECO:0000256" key="5">
    <source>
        <dbReference type="ARBA" id="ARBA00022741"/>
    </source>
</evidence>
<dbReference type="Gene3D" id="3.40.1110.10">
    <property type="entry name" value="Calcium-transporting ATPase, cytoplasmic domain N"/>
    <property type="match status" value="1"/>
</dbReference>
<dbReference type="GO" id="GO:0140326">
    <property type="term" value="F:ATPase-coupled intramembrane lipid transporter activity"/>
    <property type="evidence" value="ECO:0007669"/>
    <property type="project" value="UniProtKB-EC"/>
</dbReference>
<dbReference type="SUPFAM" id="SSF81665">
    <property type="entry name" value="Calcium ATPase, transmembrane domain M"/>
    <property type="match status" value="1"/>
</dbReference>
<dbReference type="GO" id="GO:0000287">
    <property type="term" value="F:magnesium ion binding"/>
    <property type="evidence" value="ECO:0007669"/>
    <property type="project" value="UniProtKB-UniRule"/>
</dbReference>
<evidence type="ECO:0000256" key="2">
    <source>
        <dbReference type="ARBA" id="ARBA00008109"/>
    </source>
</evidence>
<feature type="compositionally biased region" description="Basic and acidic residues" evidence="16">
    <location>
        <begin position="1056"/>
        <end position="1065"/>
    </location>
</feature>
<feature type="binding site" evidence="13">
    <location>
        <position position="352"/>
    </location>
    <ligand>
        <name>ATP</name>
        <dbReference type="ChEBI" id="CHEBI:30616"/>
    </ligand>
</feature>
<feature type="transmembrane region" description="Helical" evidence="15">
    <location>
        <begin position="238"/>
        <end position="263"/>
    </location>
</feature>
<evidence type="ECO:0000259" key="17">
    <source>
        <dbReference type="Pfam" id="PF16209"/>
    </source>
</evidence>
<dbReference type="Proteomes" id="UP000039865">
    <property type="component" value="Unassembled WGS sequence"/>
</dbReference>
<feature type="transmembrane region" description="Helical" evidence="15">
    <location>
        <begin position="908"/>
        <end position="928"/>
    </location>
</feature>
<comment type="cofactor">
    <cofactor evidence="14">
        <name>Mg(2+)</name>
        <dbReference type="ChEBI" id="CHEBI:18420"/>
    </cofactor>
</comment>
<comment type="subcellular location">
    <subcellularLocation>
        <location evidence="1 15">Membrane</location>
        <topology evidence="1 15">Multi-pass membrane protein</topology>
    </subcellularLocation>
</comment>
<evidence type="ECO:0000256" key="14">
    <source>
        <dbReference type="PIRSR" id="PIRSR606539-3"/>
    </source>
</evidence>
<feature type="transmembrane region" description="Helical" evidence="15">
    <location>
        <begin position="872"/>
        <end position="893"/>
    </location>
</feature>
<dbReference type="SUPFAM" id="SSF56784">
    <property type="entry name" value="HAD-like"/>
    <property type="match status" value="1"/>
</dbReference>
<dbReference type="SFLD" id="SFLDF00027">
    <property type="entry name" value="p-type_atpase"/>
    <property type="match status" value="1"/>
</dbReference>
<dbReference type="PRINTS" id="PR00119">
    <property type="entry name" value="CATATPASE"/>
</dbReference>
<feature type="binding site" evidence="13">
    <location>
        <position position="434"/>
    </location>
    <ligand>
        <name>ATP</name>
        <dbReference type="ChEBI" id="CHEBI:30616"/>
    </ligand>
</feature>
<dbReference type="InterPro" id="IPR023298">
    <property type="entry name" value="ATPase_P-typ_TM_dom_sf"/>
</dbReference>
<feature type="domain" description="P-type ATPase N-terminal" evidence="17">
    <location>
        <begin position="22"/>
        <end position="58"/>
    </location>
</feature>
<feature type="binding site" evidence="13">
    <location>
        <position position="351"/>
    </location>
    <ligand>
        <name>ATP</name>
        <dbReference type="ChEBI" id="CHEBI:30616"/>
    </ligand>
</feature>
<feature type="binding site" evidence="13">
    <location>
        <position position="712"/>
    </location>
    <ligand>
        <name>ATP</name>
        <dbReference type="ChEBI" id="CHEBI:30616"/>
    </ligand>
</feature>
<evidence type="ECO:0000256" key="10">
    <source>
        <dbReference type="ARBA" id="ARBA00023136"/>
    </source>
</evidence>
<dbReference type="SUPFAM" id="SSF81660">
    <property type="entry name" value="Metal cation-transporting ATPase, ATP-binding domain N"/>
    <property type="match status" value="1"/>
</dbReference>
<evidence type="ECO:0000256" key="4">
    <source>
        <dbReference type="ARBA" id="ARBA00022723"/>
    </source>
</evidence>
<dbReference type="FunFam" id="3.40.50.1000:FF:000014">
    <property type="entry name" value="Phospholipid-transporting ATPase"/>
    <property type="match status" value="1"/>
</dbReference>
<keyword evidence="5 13" id="KW-0547">Nucleotide-binding</keyword>
<dbReference type="GO" id="GO:0005524">
    <property type="term" value="F:ATP binding"/>
    <property type="evidence" value="ECO:0007669"/>
    <property type="project" value="UniProtKB-UniRule"/>
</dbReference>
<evidence type="ECO:0000256" key="3">
    <source>
        <dbReference type="ARBA" id="ARBA00022692"/>
    </source>
</evidence>
<name>A0A078AGG8_STYLE</name>
<dbReference type="InterPro" id="IPR001757">
    <property type="entry name" value="P_typ_ATPase"/>
</dbReference>
<dbReference type="InterPro" id="IPR036412">
    <property type="entry name" value="HAD-like_sf"/>
</dbReference>
<dbReference type="InterPro" id="IPR023299">
    <property type="entry name" value="ATPase_P-typ_cyto_dom_N"/>
</dbReference>
<dbReference type="PROSITE" id="PS00154">
    <property type="entry name" value="ATPASE_E1_E2"/>
    <property type="match status" value="1"/>
</dbReference>
<dbReference type="AlphaFoldDB" id="A0A078AGG8"/>
<keyword evidence="20" id="KW-1185">Reference proteome</keyword>
<evidence type="ECO:0000259" key="18">
    <source>
        <dbReference type="Pfam" id="PF16212"/>
    </source>
</evidence>
<feature type="binding site" evidence="14">
    <location>
        <position position="353"/>
    </location>
    <ligand>
        <name>Mg(2+)</name>
        <dbReference type="ChEBI" id="CHEBI:18420"/>
    </ligand>
</feature>
<evidence type="ECO:0000256" key="9">
    <source>
        <dbReference type="ARBA" id="ARBA00022989"/>
    </source>
</evidence>
<evidence type="ECO:0000256" key="15">
    <source>
        <dbReference type="RuleBase" id="RU362033"/>
    </source>
</evidence>
<dbReference type="InParanoid" id="A0A078AGG8"/>
<feature type="transmembrane region" description="Helical" evidence="15">
    <location>
        <begin position="935"/>
        <end position="961"/>
    </location>
</feature>
<dbReference type="EC" id="7.6.2.1" evidence="15"/>
<dbReference type="SFLD" id="SFLDS00003">
    <property type="entry name" value="Haloacid_Dehalogenase"/>
    <property type="match status" value="1"/>
</dbReference>
<evidence type="ECO:0000256" key="11">
    <source>
        <dbReference type="ARBA" id="ARBA00034036"/>
    </source>
</evidence>
<dbReference type="Pfam" id="PF16209">
    <property type="entry name" value="PhoLip_ATPase_N"/>
    <property type="match status" value="1"/>
</dbReference>
<dbReference type="Gene3D" id="3.40.50.1000">
    <property type="entry name" value="HAD superfamily/HAD-like"/>
    <property type="match status" value="1"/>
</dbReference>
<feature type="binding site" evidence="14">
    <location>
        <position position="732"/>
    </location>
    <ligand>
        <name>Mg(2+)</name>
        <dbReference type="ChEBI" id="CHEBI:18420"/>
    </ligand>
</feature>
<feature type="binding site" evidence="13">
    <location>
        <position position="536"/>
    </location>
    <ligand>
        <name>ATP</name>
        <dbReference type="ChEBI" id="CHEBI:30616"/>
    </ligand>
</feature>
<feature type="binding site" evidence="13">
    <location>
        <position position="503"/>
    </location>
    <ligand>
        <name>ATP</name>
        <dbReference type="ChEBI" id="CHEBI:30616"/>
    </ligand>
</feature>
<feature type="binding site" evidence="13">
    <location>
        <position position="735"/>
    </location>
    <ligand>
        <name>ATP</name>
        <dbReference type="ChEBI" id="CHEBI:30616"/>
    </ligand>
</feature>
<dbReference type="OrthoDB" id="377733at2759"/>
<feature type="binding site" evidence="14">
    <location>
        <position position="736"/>
    </location>
    <ligand>
        <name>Mg(2+)</name>
        <dbReference type="ChEBI" id="CHEBI:18420"/>
    </ligand>
</feature>
<evidence type="ECO:0000313" key="20">
    <source>
        <dbReference type="Proteomes" id="UP000039865"/>
    </source>
</evidence>
<dbReference type="EMBL" id="CCKQ01008486">
    <property type="protein sequence ID" value="CDW79943.1"/>
    <property type="molecule type" value="Genomic_DNA"/>
</dbReference>
<keyword evidence="7 14" id="KW-0460">Magnesium</keyword>
<dbReference type="InterPro" id="IPR032631">
    <property type="entry name" value="P-type_ATPase_N"/>
</dbReference>
<evidence type="ECO:0000256" key="12">
    <source>
        <dbReference type="PIRSR" id="PIRSR606539-1"/>
    </source>
</evidence>
<feature type="transmembrane region" description="Helical" evidence="15">
    <location>
        <begin position="790"/>
        <end position="810"/>
    </location>
</feature>
<comment type="catalytic activity">
    <reaction evidence="11 15">
        <text>ATP + H2O + phospholipidSide 1 = ADP + phosphate + phospholipidSide 2.</text>
        <dbReference type="EC" id="7.6.2.1"/>
    </reaction>
</comment>
<keyword evidence="10 15" id="KW-0472">Membrane</keyword>
<proteinExistence type="inferred from homology"/>
<dbReference type="GO" id="GO:0016887">
    <property type="term" value="F:ATP hydrolysis activity"/>
    <property type="evidence" value="ECO:0007669"/>
    <property type="project" value="InterPro"/>
</dbReference>
<feature type="binding site" evidence="14">
    <location>
        <position position="351"/>
    </location>
    <ligand>
        <name>Mg(2+)</name>
        <dbReference type="ChEBI" id="CHEBI:18420"/>
    </ligand>
</feature>
<feature type="binding site" evidence="13">
    <location>
        <position position="706"/>
    </location>
    <ligand>
        <name>ATP</name>
        <dbReference type="ChEBI" id="CHEBI:30616"/>
    </ligand>
</feature>
<feature type="binding site" evidence="13">
    <location>
        <position position="617"/>
    </location>
    <ligand>
        <name>ATP</name>
        <dbReference type="ChEBI" id="CHEBI:30616"/>
    </ligand>
</feature>
<keyword evidence="6 13" id="KW-0067">ATP-binding</keyword>
<organism evidence="19 20">
    <name type="scientific">Stylonychia lemnae</name>
    <name type="common">Ciliate</name>
    <dbReference type="NCBI Taxonomy" id="5949"/>
    <lineage>
        <taxon>Eukaryota</taxon>
        <taxon>Sar</taxon>
        <taxon>Alveolata</taxon>
        <taxon>Ciliophora</taxon>
        <taxon>Intramacronucleata</taxon>
        <taxon>Spirotrichea</taxon>
        <taxon>Stichotrichia</taxon>
        <taxon>Sporadotrichida</taxon>
        <taxon>Oxytrichidae</taxon>
        <taxon>Stylonychinae</taxon>
        <taxon>Stylonychia</taxon>
    </lineage>
</organism>
<feature type="compositionally biased region" description="Acidic residues" evidence="16">
    <location>
        <begin position="1118"/>
        <end position="1132"/>
    </location>
</feature>
<dbReference type="InterPro" id="IPR018303">
    <property type="entry name" value="ATPase_P-typ_P_site"/>
</dbReference>
<dbReference type="Pfam" id="PF13246">
    <property type="entry name" value="Cation_ATPase"/>
    <property type="match status" value="1"/>
</dbReference>
<feature type="binding site" evidence="13">
    <location>
        <position position="479"/>
    </location>
    <ligand>
        <name>ATP</name>
        <dbReference type="ChEBI" id="CHEBI:30616"/>
    </ligand>
</feature>
<protein>
    <recommendedName>
        <fullName evidence="15">Phospholipid-transporting ATPase</fullName>
        <ecNumber evidence="15">7.6.2.1</ecNumber>
    </recommendedName>
</protein>
<dbReference type="InterPro" id="IPR008250">
    <property type="entry name" value="ATPase_P-typ_transduc_dom_A_sf"/>
</dbReference>
<feature type="active site" description="4-aspartylphosphate intermediate" evidence="12">
    <location>
        <position position="351"/>
    </location>
</feature>
<feature type="binding site" evidence="13">
    <location>
        <position position="736"/>
    </location>
    <ligand>
        <name>ATP</name>
        <dbReference type="ChEBI" id="CHEBI:30616"/>
    </ligand>
</feature>
<evidence type="ECO:0000313" key="19">
    <source>
        <dbReference type="EMBL" id="CDW79943.1"/>
    </source>
</evidence>
<feature type="binding site" evidence="13">
    <location>
        <position position="618"/>
    </location>
    <ligand>
        <name>ATP</name>
        <dbReference type="ChEBI" id="CHEBI:30616"/>
    </ligand>
</feature>
<dbReference type="NCBIfam" id="TIGR01652">
    <property type="entry name" value="ATPase-Plipid"/>
    <property type="match status" value="1"/>
</dbReference>
<evidence type="ECO:0000256" key="6">
    <source>
        <dbReference type="ARBA" id="ARBA00022840"/>
    </source>
</evidence>
<dbReference type="OMA" id="HGRWNLY"/>
<dbReference type="InterPro" id="IPR023214">
    <property type="entry name" value="HAD_sf"/>
</dbReference>
<feature type="binding site" evidence="13">
    <location>
        <position position="619"/>
    </location>
    <ligand>
        <name>ATP</name>
        <dbReference type="ChEBI" id="CHEBI:30616"/>
    </ligand>
</feature>
<feature type="transmembrane region" description="Helical" evidence="15">
    <location>
        <begin position="822"/>
        <end position="842"/>
    </location>
</feature>
<evidence type="ECO:0000256" key="16">
    <source>
        <dbReference type="SAM" id="MobiDB-lite"/>
    </source>
</evidence>
<reference evidence="19 20" key="1">
    <citation type="submission" date="2014-06" db="EMBL/GenBank/DDBJ databases">
        <authorList>
            <person name="Swart Estienne"/>
        </authorList>
    </citation>
    <scope>NUCLEOTIDE SEQUENCE [LARGE SCALE GENOMIC DNA]</scope>
    <source>
        <strain evidence="19 20">130c</strain>
    </source>
</reference>
<feature type="region of interest" description="Disordered" evidence="16">
    <location>
        <begin position="1026"/>
        <end position="1185"/>
    </location>
</feature>
<evidence type="ECO:0000256" key="7">
    <source>
        <dbReference type="ARBA" id="ARBA00022842"/>
    </source>
</evidence>
<dbReference type="SFLD" id="SFLDG00002">
    <property type="entry name" value="C1.7:_P-type_atpase_like"/>
    <property type="match status" value="1"/>
</dbReference>
<gene>
    <name evidence="19" type="primary">Contig18637.g19805</name>
    <name evidence="19" type="ORF">STYLEM_8935</name>
</gene>
<dbReference type="InterPro" id="IPR044492">
    <property type="entry name" value="P_typ_ATPase_HD_dom"/>
</dbReference>
<keyword evidence="8 15" id="KW-1278">Translocase</keyword>
<keyword evidence="4 14" id="KW-0479">Metal-binding</keyword>
<dbReference type="SUPFAM" id="SSF81653">
    <property type="entry name" value="Calcium ATPase, transduction domain A"/>
    <property type="match status" value="1"/>
</dbReference>
<evidence type="ECO:0000256" key="13">
    <source>
        <dbReference type="PIRSR" id="PIRSR606539-2"/>
    </source>
</evidence>
<accession>A0A078AGG8</accession>
<dbReference type="Gene3D" id="2.70.150.10">
    <property type="entry name" value="Calcium-transporting ATPase, cytoplasmic transduction domain A"/>
    <property type="match status" value="1"/>
</dbReference>
<dbReference type="GO" id="GO:0045332">
    <property type="term" value="P:phospholipid translocation"/>
    <property type="evidence" value="ECO:0007669"/>
    <property type="project" value="TreeGrafter"/>
</dbReference>
<evidence type="ECO:0000256" key="1">
    <source>
        <dbReference type="ARBA" id="ARBA00004141"/>
    </source>
</evidence>
<feature type="domain" description="P-type ATPase C-terminal" evidence="18">
    <location>
        <begin position="758"/>
        <end position="1008"/>
    </location>
</feature>